<dbReference type="GO" id="GO:0016491">
    <property type="term" value="F:oxidoreductase activity"/>
    <property type="evidence" value="ECO:0007669"/>
    <property type="project" value="InterPro"/>
</dbReference>
<dbReference type="GO" id="GO:0010181">
    <property type="term" value="F:FMN binding"/>
    <property type="evidence" value="ECO:0007669"/>
    <property type="project" value="TreeGrafter"/>
</dbReference>
<dbReference type="SUPFAM" id="SSF52218">
    <property type="entry name" value="Flavoproteins"/>
    <property type="match status" value="1"/>
</dbReference>
<accession>A0A381VUY4</accession>
<protein>
    <recommendedName>
        <fullName evidence="1">NADPH-dependent FMN reductase-like domain-containing protein</fullName>
    </recommendedName>
</protein>
<evidence type="ECO:0000259" key="1">
    <source>
        <dbReference type="Pfam" id="PF03358"/>
    </source>
</evidence>
<dbReference type="EMBL" id="UINC01009734">
    <property type="protein sequence ID" value="SVA43588.1"/>
    <property type="molecule type" value="Genomic_DNA"/>
</dbReference>
<dbReference type="AlphaFoldDB" id="A0A381VUY4"/>
<dbReference type="PANTHER" id="PTHR30543">
    <property type="entry name" value="CHROMATE REDUCTASE"/>
    <property type="match status" value="1"/>
</dbReference>
<dbReference type="InterPro" id="IPR050712">
    <property type="entry name" value="NAD(P)H-dep_reductase"/>
</dbReference>
<dbReference type="GO" id="GO:0005829">
    <property type="term" value="C:cytosol"/>
    <property type="evidence" value="ECO:0007669"/>
    <property type="project" value="TreeGrafter"/>
</dbReference>
<dbReference type="PANTHER" id="PTHR30543:SF28">
    <property type="entry name" value="NADPH-DEPENDENT FMN REDUCTASE-LIKE DOMAIN-CONTAINING PROTEIN"/>
    <property type="match status" value="1"/>
</dbReference>
<evidence type="ECO:0000313" key="2">
    <source>
        <dbReference type="EMBL" id="SVA43588.1"/>
    </source>
</evidence>
<organism evidence="2">
    <name type="scientific">marine metagenome</name>
    <dbReference type="NCBI Taxonomy" id="408172"/>
    <lineage>
        <taxon>unclassified sequences</taxon>
        <taxon>metagenomes</taxon>
        <taxon>ecological metagenomes</taxon>
    </lineage>
</organism>
<name>A0A381VUY4_9ZZZZ</name>
<sequence>MANLVISSSLNPKSRSRLLALIAFKTLKNMDVSVDWLDLADHSIPLCDGDSTYKNSKVKELREKIQNAKGILFAVPIYNYDVNAAAKNLIELTGDAWANKVVGFLCAAGGKGSYMSVMSLANSLMLDFRCLIIPRFVYSTGEDFEEGEVTDPNVGNRVSELAKELDRICMALSKQP</sequence>
<dbReference type="InterPro" id="IPR029039">
    <property type="entry name" value="Flavoprotein-like_sf"/>
</dbReference>
<proteinExistence type="predicted"/>
<dbReference type="Gene3D" id="3.40.50.360">
    <property type="match status" value="1"/>
</dbReference>
<gene>
    <name evidence="2" type="ORF">METZ01_LOCUS96442</name>
</gene>
<feature type="domain" description="NADPH-dependent FMN reductase-like" evidence="1">
    <location>
        <begin position="4"/>
        <end position="141"/>
    </location>
</feature>
<dbReference type="InterPro" id="IPR005025">
    <property type="entry name" value="FMN_Rdtase-like_dom"/>
</dbReference>
<dbReference type="Pfam" id="PF03358">
    <property type="entry name" value="FMN_red"/>
    <property type="match status" value="1"/>
</dbReference>
<reference evidence="2" key="1">
    <citation type="submission" date="2018-05" db="EMBL/GenBank/DDBJ databases">
        <authorList>
            <person name="Lanie J.A."/>
            <person name="Ng W.-L."/>
            <person name="Kazmierczak K.M."/>
            <person name="Andrzejewski T.M."/>
            <person name="Davidsen T.M."/>
            <person name="Wayne K.J."/>
            <person name="Tettelin H."/>
            <person name="Glass J.I."/>
            <person name="Rusch D."/>
            <person name="Podicherti R."/>
            <person name="Tsui H.-C.T."/>
            <person name="Winkler M.E."/>
        </authorList>
    </citation>
    <scope>NUCLEOTIDE SEQUENCE</scope>
</reference>